<dbReference type="InterPro" id="IPR048283">
    <property type="entry name" value="AdoMetDC-like"/>
</dbReference>
<evidence type="ECO:0000256" key="6">
    <source>
        <dbReference type="ARBA" id="ARBA00012357"/>
    </source>
</evidence>
<dbReference type="Gene3D" id="1.10.20.10">
    <property type="entry name" value="Histone, subunit A"/>
    <property type="match status" value="1"/>
</dbReference>
<dbReference type="FunFam" id="1.25.40.770:FF:000003">
    <property type="entry name" value="Transcription initiation factor TFIID complex subunit"/>
    <property type="match status" value="1"/>
</dbReference>
<dbReference type="UniPathway" id="UPA00331">
    <property type="reaction ID" value="UER00451"/>
</dbReference>
<dbReference type="GO" id="GO:0046695">
    <property type="term" value="C:SLIK (SAGA-like) complex"/>
    <property type="evidence" value="ECO:0007669"/>
    <property type="project" value="InterPro"/>
</dbReference>
<dbReference type="GO" id="GO:0004014">
    <property type="term" value="F:adenosylmethionine decarboxylase activity"/>
    <property type="evidence" value="ECO:0007669"/>
    <property type="project" value="UniProtKB-EC"/>
</dbReference>
<evidence type="ECO:0000256" key="14">
    <source>
        <dbReference type="ARBA" id="ARBA00023239"/>
    </source>
</evidence>
<comment type="similarity">
    <text evidence="4">Belongs to the TAF6 family.</text>
</comment>
<dbReference type="EC" id="4.1.1.50" evidence="6"/>
<evidence type="ECO:0000313" key="21">
    <source>
        <dbReference type="EMBL" id="KAB8075985.1"/>
    </source>
</evidence>
<keyword evidence="14" id="KW-0456">Lyase</keyword>
<keyword evidence="9" id="KW-0805">Transcription regulation</keyword>
<evidence type="ECO:0000256" key="9">
    <source>
        <dbReference type="ARBA" id="ARBA00023015"/>
    </source>
</evidence>
<keyword evidence="7" id="KW-0949">S-adenosyl-L-methionine</keyword>
<evidence type="ECO:0000256" key="1">
    <source>
        <dbReference type="ARBA" id="ARBA00001928"/>
    </source>
</evidence>
<name>A0A5N5X7D2_9EURO</name>
<comment type="pathway">
    <text evidence="3">Amine and polyamine biosynthesis; S-adenosylmethioninamine biosynthesis; S-adenosylmethioninamine from S-adenosyl-L-methionine: step 1/1.</text>
</comment>
<keyword evidence="16" id="KW-0704">Schiff base</keyword>
<dbReference type="InterPro" id="IPR011442">
    <property type="entry name" value="TAF6_C"/>
</dbReference>
<dbReference type="CDD" id="cd08050">
    <property type="entry name" value="TAF6C"/>
    <property type="match status" value="1"/>
</dbReference>
<comment type="subcellular location">
    <subcellularLocation>
        <location evidence="2">Nucleus</location>
    </subcellularLocation>
</comment>
<evidence type="ECO:0000256" key="12">
    <source>
        <dbReference type="ARBA" id="ARBA00023145"/>
    </source>
</evidence>
<evidence type="ECO:0000256" key="2">
    <source>
        <dbReference type="ARBA" id="ARBA00004123"/>
    </source>
</evidence>
<dbReference type="GO" id="GO:0016251">
    <property type="term" value="F:RNA polymerase II general transcription initiation factor activity"/>
    <property type="evidence" value="ECO:0007669"/>
    <property type="project" value="InterPro"/>
</dbReference>
<dbReference type="Gene3D" id="3.60.90.10">
    <property type="entry name" value="S-adenosylmethionine decarboxylase"/>
    <property type="match status" value="1"/>
</dbReference>
<evidence type="ECO:0000256" key="19">
    <source>
        <dbReference type="ARBA" id="ARBA00093655"/>
    </source>
</evidence>
<dbReference type="InterPro" id="IPR046344">
    <property type="entry name" value="TAF6_C_sf"/>
</dbReference>
<dbReference type="OrthoDB" id="1068353at2759"/>
<evidence type="ECO:0000256" key="10">
    <source>
        <dbReference type="ARBA" id="ARBA00023066"/>
    </source>
</evidence>
<keyword evidence="22" id="KW-1185">Reference proteome</keyword>
<dbReference type="GO" id="GO:0046982">
    <property type="term" value="F:protein heterodimerization activity"/>
    <property type="evidence" value="ECO:0007669"/>
    <property type="project" value="InterPro"/>
</dbReference>
<dbReference type="InterPro" id="IPR009072">
    <property type="entry name" value="Histone-fold"/>
</dbReference>
<dbReference type="PROSITE" id="PS01336">
    <property type="entry name" value="ADOMETDC"/>
    <property type="match status" value="1"/>
</dbReference>
<dbReference type="AlphaFoldDB" id="A0A5N5X7D2"/>
<evidence type="ECO:0000256" key="3">
    <source>
        <dbReference type="ARBA" id="ARBA00004911"/>
    </source>
</evidence>
<evidence type="ECO:0000256" key="13">
    <source>
        <dbReference type="ARBA" id="ARBA00023163"/>
    </source>
</evidence>
<keyword evidence="13" id="KW-0804">Transcription</keyword>
<evidence type="ECO:0000259" key="20">
    <source>
        <dbReference type="SMART" id="SM00803"/>
    </source>
</evidence>
<dbReference type="Proteomes" id="UP000326565">
    <property type="component" value="Unassembled WGS sequence"/>
</dbReference>
<dbReference type="SUPFAM" id="SSF48371">
    <property type="entry name" value="ARM repeat"/>
    <property type="match status" value="1"/>
</dbReference>
<keyword evidence="17" id="KW-0670">Pyruvate</keyword>
<evidence type="ECO:0000256" key="15">
    <source>
        <dbReference type="ARBA" id="ARBA00023242"/>
    </source>
</evidence>
<dbReference type="Pfam" id="PF02969">
    <property type="entry name" value="TAF"/>
    <property type="match status" value="1"/>
</dbReference>
<accession>A0A5N5X7D2</accession>
<dbReference type="Pfam" id="PF07571">
    <property type="entry name" value="TAF6_C"/>
    <property type="match status" value="1"/>
</dbReference>
<keyword evidence="8" id="KW-0210">Decarboxylase</keyword>
<evidence type="ECO:0000256" key="7">
    <source>
        <dbReference type="ARBA" id="ARBA00022691"/>
    </source>
</evidence>
<protein>
    <recommendedName>
        <fullName evidence="6">adenosylmethionine decarboxylase</fullName>
        <ecNumber evidence="6">4.1.1.50</ecNumber>
    </recommendedName>
    <alternativeName>
        <fullName evidence="18">TBP-associated factor 6</fullName>
    </alternativeName>
    <alternativeName>
        <fullName evidence="19">Transcription initiation factor TFIID subunit 6</fullName>
    </alternativeName>
</protein>
<dbReference type="CDD" id="cd22931">
    <property type="entry name" value="HFD_TAF6"/>
    <property type="match status" value="1"/>
</dbReference>
<dbReference type="SMART" id="SM00803">
    <property type="entry name" value="TAF"/>
    <property type="match status" value="1"/>
</dbReference>
<evidence type="ECO:0000256" key="4">
    <source>
        <dbReference type="ARBA" id="ARBA00007688"/>
    </source>
</evidence>
<dbReference type="InterPro" id="IPR016067">
    <property type="entry name" value="S-AdoMet_deCO2ase_core"/>
</dbReference>
<dbReference type="GO" id="GO:0006325">
    <property type="term" value="P:chromatin organization"/>
    <property type="evidence" value="ECO:0007669"/>
    <property type="project" value="UniProtKB-ARBA"/>
</dbReference>
<evidence type="ECO:0000313" key="22">
    <source>
        <dbReference type="Proteomes" id="UP000326565"/>
    </source>
</evidence>
<dbReference type="InterPro" id="IPR004823">
    <property type="entry name" value="TAF_TATA-bd_Histone-like_dom"/>
</dbReference>
<dbReference type="NCBIfam" id="TIGR00535">
    <property type="entry name" value="SAM_DCase"/>
    <property type="match status" value="1"/>
</dbReference>
<dbReference type="PANTHER" id="PTHR10221:SF9">
    <property type="entry name" value="TRANSCRIPTION INITIATION FACTOR TFIID SUBUNIT 6"/>
    <property type="match status" value="1"/>
</dbReference>
<evidence type="ECO:0000256" key="5">
    <source>
        <dbReference type="ARBA" id="ARBA00008466"/>
    </source>
</evidence>
<dbReference type="SUPFAM" id="SSF47113">
    <property type="entry name" value="Histone-fold"/>
    <property type="match status" value="1"/>
</dbReference>
<keyword evidence="11" id="KW-0620">Polyamine biosynthesis</keyword>
<dbReference type="EMBL" id="ML732186">
    <property type="protein sequence ID" value="KAB8075985.1"/>
    <property type="molecule type" value="Genomic_DNA"/>
</dbReference>
<proteinExistence type="inferred from homology"/>
<dbReference type="GO" id="GO:0051123">
    <property type="term" value="P:RNA polymerase II preinitiation complex assembly"/>
    <property type="evidence" value="ECO:0007669"/>
    <property type="project" value="TreeGrafter"/>
</dbReference>
<sequence length="898" mass="99682">MSVWNPDNIRDVAESVGIVNLNNDVTENLARDVEYRIAQVLEEALKFMRHSRRTLLTTQDVAQALRVLDVEPLYGYESTRPLRFGEASLGPGQPLFYVEDEEVDFEKLINAPLPKVPREISFTAHWLAVEGVQPSIPQNPTAADSRNLELMSKGPNANSTLAAMSGSGNVAVKPLVKHVLSKELQLYFEKVCNAFLEESSEEYRTSAYSSLREDPGLHQLVPYFVQFISEKVTHGLKDIFVLTQVMHMAEALVQNKSLYVDPYVASLVPPILTCLIGRQLGGNADLSEQFTLRELAASLLGLIAKKYSHSSHTLKPRLARSCLKTFLDPSKPFGAHYGAIIGLQAVGGAEGVRVLILPNLPTYGGLLKDGMAEENPRRPEAEKVLSVLMGILGTMREGRMALANGHNGVVTEELRGRLDGKVGEFLAAKISEAGEVELAHAILESWPEKLLEVWFAPSATELGSTQPTGLKAVPEEIWKDMLDLVNCQVLSIVSSEDVDAYLLSESSMFVWPHKLILKTCGTTTLLSGLPRILEIAALFGGFPKSVARSGGVGVAAAPYRVFYSRKNFLFPDRQRGPHRSWRDEVRTMDRLFLNGSAYMIGKMNGEHWYLYLTEPNTLLTPPATPKGDDDEVTETKFLQIPEGGLPQGDDANDETLEVLMTDLDEENAKQFYLEHATAVAEKRYRNFDKDGDHVDVFSNNSDMDLEDTDGSRILPPELTTEGHALGTVVSEACGLSDVYPKEQFPESRIDAYLFTPCGFSANGVIPSPNPKANTHYFTVHVTPEPHCSYASFETNVPHSQNGQTTAGIVQQVVNIFKPGRFTVTLFENKPSDAELSVISEAKYIERQAARRKSKVEHIEGYRRVDRIVHDLDGYDLVFRYYERLDWKGGAPRLGEERI</sequence>
<dbReference type="InterPro" id="IPR018166">
    <property type="entry name" value="S-AdoMet_deCO2ase_CS"/>
</dbReference>
<comment type="similarity">
    <text evidence="5">Belongs to the eukaryotic AdoMetDC family.</text>
</comment>
<evidence type="ECO:0000256" key="11">
    <source>
        <dbReference type="ARBA" id="ARBA00023115"/>
    </source>
</evidence>
<keyword evidence="15" id="KW-0539">Nucleus</keyword>
<evidence type="ECO:0000256" key="17">
    <source>
        <dbReference type="ARBA" id="ARBA00023317"/>
    </source>
</evidence>
<comment type="cofactor">
    <cofactor evidence="1">
        <name>pyruvate</name>
        <dbReference type="ChEBI" id="CHEBI:15361"/>
    </cofactor>
</comment>
<evidence type="ECO:0000256" key="18">
    <source>
        <dbReference type="ARBA" id="ARBA00076308"/>
    </source>
</evidence>
<dbReference type="FunFam" id="1.10.20.10:FF:000033">
    <property type="entry name" value="Transcription initiation factor TFIID complex subunit"/>
    <property type="match status" value="1"/>
</dbReference>
<dbReference type="InterPro" id="IPR016024">
    <property type="entry name" value="ARM-type_fold"/>
</dbReference>
<dbReference type="GO" id="GO:0006597">
    <property type="term" value="P:spermine biosynthetic process"/>
    <property type="evidence" value="ECO:0007669"/>
    <property type="project" value="InterPro"/>
</dbReference>
<dbReference type="GO" id="GO:0000124">
    <property type="term" value="C:SAGA complex"/>
    <property type="evidence" value="ECO:0007669"/>
    <property type="project" value="InterPro"/>
</dbReference>
<dbReference type="Pfam" id="PF01536">
    <property type="entry name" value="SAM_decarbox"/>
    <property type="match status" value="1"/>
</dbReference>
<dbReference type="InterPro" id="IPR001985">
    <property type="entry name" value="S-AdoMet_decarboxylase_euk"/>
</dbReference>
<dbReference type="Gene3D" id="1.25.40.770">
    <property type="entry name" value="TAF6, C-terminal HEAT repeat domain"/>
    <property type="match status" value="1"/>
</dbReference>
<keyword evidence="10" id="KW-0745">Spermidine biosynthesis</keyword>
<dbReference type="GO" id="GO:0005669">
    <property type="term" value="C:transcription factor TFIID complex"/>
    <property type="evidence" value="ECO:0007669"/>
    <property type="project" value="InterPro"/>
</dbReference>
<dbReference type="GO" id="GO:0003713">
    <property type="term" value="F:transcription coactivator activity"/>
    <property type="evidence" value="ECO:0007669"/>
    <property type="project" value="TreeGrafter"/>
</dbReference>
<dbReference type="InterPro" id="IPR037796">
    <property type="entry name" value="TAF6"/>
</dbReference>
<evidence type="ECO:0000256" key="16">
    <source>
        <dbReference type="ARBA" id="ARBA00023270"/>
    </source>
</evidence>
<feature type="domain" description="TATA box binding protein associated factor (TAF) histone-like fold" evidence="20">
    <location>
        <begin position="3"/>
        <end position="66"/>
    </location>
</feature>
<dbReference type="GO" id="GO:0008295">
    <property type="term" value="P:spermidine biosynthetic process"/>
    <property type="evidence" value="ECO:0007669"/>
    <property type="project" value="UniProtKB-KW"/>
</dbReference>
<gene>
    <name evidence="21" type="ORF">BDV29DRAFT_189739</name>
</gene>
<dbReference type="PANTHER" id="PTHR10221">
    <property type="entry name" value="TRANSCRIPTION INITIATION FACTOR TFIID SUBUNIT 6"/>
    <property type="match status" value="1"/>
</dbReference>
<keyword evidence="12" id="KW-0865">Zymogen</keyword>
<evidence type="ECO:0000256" key="8">
    <source>
        <dbReference type="ARBA" id="ARBA00022793"/>
    </source>
</evidence>
<dbReference type="SUPFAM" id="SSF56276">
    <property type="entry name" value="S-adenosylmethionine decarboxylase"/>
    <property type="match status" value="1"/>
</dbReference>
<organism evidence="21 22">
    <name type="scientific">Aspergillus leporis</name>
    <dbReference type="NCBI Taxonomy" id="41062"/>
    <lineage>
        <taxon>Eukaryota</taxon>
        <taxon>Fungi</taxon>
        <taxon>Dikarya</taxon>
        <taxon>Ascomycota</taxon>
        <taxon>Pezizomycotina</taxon>
        <taxon>Eurotiomycetes</taxon>
        <taxon>Eurotiomycetidae</taxon>
        <taxon>Eurotiales</taxon>
        <taxon>Aspergillaceae</taxon>
        <taxon>Aspergillus</taxon>
        <taxon>Aspergillus subgen. Circumdati</taxon>
    </lineage>
</organism>
<reference evidence="21 22" key="1">
    <citation type="submission" date="2019-04" db="EMBL/GenBank/DDBJ databases">
        <title>Friends and foes A comparative genomics study of 23 Aspergillus species from section Flavi.</title>
        <authorList>
            <consortium name="DOE Joint Genome Institute"/>
            <person name="Kjaerbolling I."/>
            <person name="Vesth T."/>
            <person name="Frisvad J.C."/>
            <person name="Nybo J.L."/>
            <person name="Theobald S."/>
            <person name="Kildgaard S."/>
            <person name="Isbrandt T."/>
            <person name="Kuo A."/>
            <person name="Sato A."/>
            <person name="Lyhne E.K."/>
            <person name="Kogle M.E."/>
            <person name="Wiebenga A."/>
            <person name="Kun R.S."/>
            <person name="Lubbers R.J."/>
            <person name="Makela M.R."/>
            <person name="Barry K."/>
            <person name="Chovatia M."/>
            <person name="Clum A."/>
            <person name="Daum C."/>
            <person name="Haridas S."/>
            <person name="He G."/>
            <person name="LaButti K."/>
            <person name="Lipzen A."/>
            <person name="Mondo S."/>
            <person name="Riley R."/>
            <person name="Salamov A."/>
            <person name="Simmons B.A."/>
            <person name="Magnuson J.K."/>
            <person name="Henrissat B."/>
            <person name="Mortensen U.H."/>
            <person name="Larsen T.O."/>
            <person name="Devries R.P."/>
            <person name="Grigoriev I.V."/>
            <person name="Machida M."/>
            <person name="Baker S.E."/>
            <person name="Andersen M.R."/>
        </authorList>
    </citation>
    <scope>NUCLEOTIDE SEQUENCE [LARGE SCALE GENOMIC DNA]</scope>
    <source>
        <strain evidence="21 22">CBS 151.66</strain>
    </source>
</reference>